<feature type="compositionally biased region" description="Polar residues" evidence="2">
    <location>
        <begin position="24"/>
        <end position="45"/>
    </location>
</feature>
<gene>
    <name evidence="3" type="ORF">HERILL_LOCUS7006</name>
</gene>
<dbReference type="EMBL" id="LR899011">
    <property type="protein sequence ID" value="CAD7084094.1"/>
    <property type="molecule type" value="Genomic_DNA"/>
</dbReference>
<keyword evidence="4" id="KW-1185">Reference proteome</keyword>
<feature type="compositionally biased region" description="Basic and acidic residues" evidence="2">
    <location>
        <begin position="47"/>
        <end position="76"/>
    </location>
</feature>
<accession>A0A7R8YT23</accession>
<evidence type="ECO:0000256" key="2">
    <source>
        <dbReference type="SAM" id="MobiDB-lite"/>
    </source>
</evidence>
<dbReference type="AlphaFoldDB" id="A0A7R8YT23"/>
<evidence type="ECO:0000256" key="1">
    <source>
        <dbReference type="SAM" id="Coils"/>
    </source>
</evidence>
<sequence>MGAAETISPKKEPSRPEFFLHIIKSSTSAPDSTNPSEPSSEQAQSMEEYKESAELQEAHQKFKEISESIDNEEKNLQKLEERRRKLEQDMERLQRDIEAEKELFRQKIEADLARKSEFSEFSLDDSTLTASISKMDPLSINTEEVEDRLREYREAVEDSQLQSLLKEDDADIKRLRENLVTYKRALSGTRKEEIVKQKRKAAAKIFQRHLEEVDVKCNEQMSKLSTIQKSIGNINVKGKDETRDGFNF</sequence>
<dbReference type="OrthoDB" id="8049078at2759"/>
<protein>
    <submittedName>
        <fullName evidence="3">Uncharacterized protein</fullName>
    </submittedName>
</protein>
<organism evidence="3 4">
    <name type="scientific">Hermetia illucens</name>
    <name type="common">Black soldier fly</name>
    <dbReference type="NCBI Taxonomy" id="343691"/>
    <lineage>
        <taxon>Eukaryota</taxon>
        <taxon>Metazoa</taxon>
        <taxon>Ecdysozoa</taxon>
        <taxon>Arthropoda</taxon>
        <taxon>Hexapoda</taxon>
        <taxon>Insecta</taxon>
        <taxon>Pterygota</taxon>
        <taxon>Neoptera</taxon>
        <taxon>Endopterygota</taxon>
        <taxon>Diptera</taxon>
        <taxon>Brachycera</taxon>
        <taxon>Stratiomyomorpha</taxon>
        <taxon>Stratiomyidae</taxon>
        <taxon>Hermetiinae</taxon>
        <taxon>Hermetia</taxon>
    </lineage>
</organism>
<feature type="coiled-coil region" evidence="1">
    <location>
        <begin position="142"/>
        <end position="192"/>
    </location>
</feature>
<name>A0A7R8YT23_HERIL</name>
<reference evidence="3 4" key="1">
    <citation type="submission" date="2020-11" db="EMBL/GenBank/DDBJ databases">
        <authorList>
            <person name="Wallbank WR R."/>
            <person name="Pardo Diaz C."/>
            <person name="Kozak K."/>
            <person name="Martin S."/>
            <person name="Jiggins C."/>
            <person name="Moest M."/>
            <person name="Warren A I."/>
            <person name="Generalovic N T."/>
            <person name="Byers J.R.P. K."/>
            <person name="Montejo-Kovacevich G."/>
            <person name="Yen C E."/>
        </authorList>
    </citation>
    <scope>NUCLEOTIDE SEQUENCE [LARGE SCALE GENOMIC DNA]</scope>
</reference>
<feature type="region of interest" description="Disordered" evidence="2">
    <location>
        <begin position="24"/>
        <end position="76"/>
    </location>
</feature>
<evidence type="ECO:0000313" key="3">
    <source>
        <dbReference type="EMBL" id="CAD7084094.1"/>
    </source>
</evidence>
<dbReference type="Proteomes" id="UP000594454">
    <property type="component" value="Chromosome 3"/>
</dbReference>
<proteinExistence type="predicted"/>
<evidence type="ECO:0000313" key="4">
    <source>
        <dbReference type="Proteomes" id="UP000594454"/>
    </source>
</evidence>
<keyword evidence="1" id="KW-0175">Coiled coil</keyword>
<dbReference type="InParanoid" id="A0A7R8YT23"/>